<name>A0A8D8QRS5_9HEMI</name>
<dbReference type="EMBL" id="HBUF01096919">
    <property type="protein sequence ID" value="CAG6637098.1"/>
    <property type="molecule type" value="Transcribed_RNA"/>
</dbReference>
<dbReference type="AlphaFoldDB" id="A0A8D8QRS5"/>
<dbReference type="EMBL" id="HBUF01096917">
    <property type="protein sequence ID" value="CAG6637079.1"/>
    <property type="molecule type" value="Transcribed_RNA"/>
</dbReference>
<evidence type="ECO:0000313" key="1">
    <source>
        <dbReference type="EMBL" id="CAG6637089.1"/>
    </source>
</evidence>
<protein>
    <submittedName>
        <fullName evidence="1">Uncharacterized protein</fullName>
    </submittedName>
</protein>
<reference evidence="1" key="1">
    <citation type="submission" date="2021-05" db="EMBL/GenBank/DDBJ databases">
        <authorList>
            <person name="Alioto T."/>
            <person name="Alioto T."/>
            <person name="Gomez Garrido J."/>
        </authorList>
    </citation>
    <scope>NUCLEOTIDE SEQUENCE</scope>
</reference>
<organism evidence="1">
    <name type="scientific">Cacopsylla melanoneura</name>
    <dbReference type="NCBI Taxonomy" id="428564"/>
    <lineage>
        <taxon>Eukaryota</taxon>
        <taxon>Metazoa</taxon>
        <taxon>Ecdysozoa</taxon>
        <taxon>Arthropoda</taxon>
        <taxon>Hexapoda</taxon>
        <taxon>Insecta</taxon>
        <taxon>Pterygota</taxon>
        <taxon>Neoptera</taxon>
        <taxon>Paraneoptera</taxon>
        <taxon>Hemiptera</taxon>
        <taxon>Sternorrhyncha</taxon>
        <taxon>Psylloidea</taxon>
        <taxon>Psyllidae</taxon>
        <taxon>Psyllinae</taxon>
        <taxon>Cacopsylla</taxon>
    </lineage>
</organism>
<accession>A0A8D8QRS5</accession>
<dbReference type="EMBL" id="HBUF01096916">
    <property type="protein sequence ID" value="CAG6637069.1"/>
    <property type="molecule type" value="Transcribed_RNA"/>
</dbReference>
<proteinExistence type="predicted"/>
<sequence>MLNTHSPVSGINTIVCSLSGIISSWARYHATDGVGRPVTVARSVAGAWASAMTGLRGLINLGASPDSSFSKTIRFAEQVATPPIFVALQENTPISSLVGLMISKVDTFSNVVMT</sequence>
<dbReference type="EMBL" id="HBUF01096918">
    <property type="protein sequence ID" value="CAG6637089.1"/>
    <property type="molecule type" value="Transcribed_RNA"/>
</dbReference>